<dbReference type="GO" id="GO:0006163">
    <property type="term" value="P:purine nucleotide metabolic process"/>
    <property type="evidence" value="ECO:0007669"/>
    <property type="project" value="UniProtKB-ARBA"/>
</dbReference>
<dbReference type="SUPFAM" id="SSF52402">
    <property type="entry name" value="Adenine nucleotide alpha hydrolases-like"/>
    <property type="match status" value="1"/>
</dbReference>
<name>A0A9D2AHQ5_9BACT</name>
<dbReference type="InterPro" id="IPR022310">
    <property type="entry name" value="NAD/GMP_synthase"/>
</dbReference>
<evidence type="ECO:0000259" key="1">
    <source>
        <dbReference type="PROSITE" id="PS50263"/>
    </source>
</evidence>
<dbReference type="InterPro" id="IPR003010">
    <property type="entry name" value="C-N_Hydrolase"/>
</dbReference>
<accession>A0A9D2AHQ5</accession>
<dbReference type="SUPFAM" id="SSF56317">
    <property type="entry name" value="Carbon-nitrogen hydrolase"/>
    <property type="match status" value="1"/>
</dbReference>
<dbReference type="Gene3D" id="3.40.50.620">
    <property type="entry name" value="HUPs"/>
    <property type="match status" value="1"/>
</dbReference>
<dbReference type="AlphaFoldDB" id="A0A9D2AHQ5"/>
<organism evidence="2 3">
    <name type="scientific">Candidatus Akkermansia intestinigallinarum</name>
    <dbReference type="NCBI Taxonomy" id="2838431"/>
    <lineage>
        <taxon>Bacteria</taxon>
        <taxon>Pseudomonadati</taxon>
        <taxon>Verrucomicrobiota</taxon>
        <taxon>Verrucomicrobiia</taxon>
        <taxon>Verrucomicrobiales</taxon>
        <taxon>Akkermansiaceae</taxon>
        <taxon>Akkermansia</taxon>
    </lineage>
</organism>
<evidence type="ECO:0000313" key="3">
    <source>
        <dbReference type="Proteomes" id="UP000823964"/>
    </source>
</evidence>
<evidence type="ECO:0000313" key="2">
    <source>
        <dbReference type="EMBL" id="HIX20407.1"/>
    </source>
</evidence>
<dbReference type="InterPro" id="IPR036526">
    <property type="entry name" value="C-N_Hydrolase_sf"/>
</dbReference>
<dbReference type="Proteomes" id="UP000823964">
    <property type="component" value="Unassembled WGS sequence"/>
</dbReference>
<reference evidence="2" key="2">
    <citation type="submission" date="2021-04" db="EMBL/GenBank/DDBJ databases">
        <authorList>
            <person name="Gilroy R."/>
        </authorList>
    </citation>
    <scope>NUCLEOTIDE SEQUENCE</scope>
    <source>
        <strain evidence="2">14975</strain>
    </source>
</reference>
<proteinExistence type="predicted"/>
<reference evidence="2" key="1">
    <citation type="journal article" date="2021" name="PeerJ">
        <title>Extensive microbial diversity within the chicken gut microbiome revealed by metagenomics and culture.</title>
        <authorList>
            <person name="Gilroy R."/>
            <person name="Ravi A."/>
            <person name="Getino M."/>
            <person name="Pursley I."/>
            <person name="Horton D.L."/>
            <person name="Alikhan N.F."/>
            <person name="Baker D."/>
            <person name="Gharbi K."/>
            <person name="Hall N."/>
            <person name="Watson M."/>
            <person name="Adriaenssens E.M."/>
            <person name="Foster-Nyarko E."/>
            <person name="Jarju S."/>
            <person name="Secka A."/>
            <person name="Antonio M."/>
            <person name="Oren A."/>
            <person name="Chaudhuri R.R."/>
            <person name="La Ragione R."/>
            <person name="Hildebrand F."/>
            <person name="Pallen M.J."/>
        </authorList>
    </citation>
    <scope>NUCLEOTIDE SEQUENCE</scope>
    <source>
        <strain evidence="2">14975</strain>
    </source>
</reference>
<dbReference type="EMBL" id="DXFQ01000137">
    <property type="protein sequence ID" value="HIX20407.1"/>
    <property type="molecule type" value="Genomic_DNA"/>
</dbReference>
<dbReference type="Gene3D" id="3.60.110.10">
    <property type="entry name" value="Carbon-nitrogen hydrolase"/>
    <property type="match status" value="2"/>
</dbReference>
<protein>
    <recommendedName>
        <fullName evidence="1">CN hydrolase domain-containing protein</fullName>
    </recommendedName>
</protein>
<dbReference type="InterPro" id="IPR014729">
    <property type="entry name" value="Rossmann-like_a/b/a_fold"/>
</dbReference>
<dbReference type="Pfam" id="PF02540">
    <property type="entry name" value="NAD_synthase"/>
    <property type="match status" value="1"/>
</dbReference>
<comment type="caution">
    <text evidence="2">The sequence shown here is derived from an EMBL/GenBank/DDBJ whole genome shotgun (WGS) entry which is preliminary data.</text>
</comment>
<gene>
    <name evidence="2" type="ORF">H9862_07395</name>
</gene>
<feature type="domain" description="CN hydrolase" evidence="1">
    <location>
        <begin position="6"/>
        <end position="250"/>
    </location>
</feature>
<sequence>MHQTHLKIGIIQSFPLTADFSGNLRRVVQGYRECLDRGAELVVAPATALCGLAPMDLAGRRSFMAQTRDALNALAAELSDTPLLLGAWSSLLPDEAEARARVLTSFEVDPTERVESLTPASVVTPFLLCRDCVTELGDAELSDMLGRRVYVDINDNLTLLEEGERPDLIIHLATGAWHRRSRRREEERCRWEARHHHCPVVCCRAVGTAEGQVYGGSSIVCSSEGEVLMRLPAFQEMNAVADTVRAARRSAAEGSEQDEMAEAICRGIADSVHGRDYAGVCILGDLRHSALLAALCAKTIGPERVLCVSFDLSSGAASGVLRVPGVRRMQWDLEPLMQALPRELDELAREAARPRLAGALLSSLAEQEGLLLLSPLSRQELMTGQFTLYGESCGGLLPFGELYDHELAGLGARMGLAPAPDGEAEDREQRIALIIHEMANLNHSPGSLIHQAGHCYPEHEVRFVQRRMAAGEAGRRQLPPVLHLTPDCQQLYFPIRHRLND</sequence>
<dbReference type="PROSITE" id="PS50263">
    <property type="entry name" value="CN_HYDROLASE"/>
    <property type="match status" value="1"/>
</dbReference>